<dbReference type="CDD" id="cd05120">
    <property type="entry name" value="APH_ChoK_like"/>
    <property type="match status" value="1"/>
</dbReference>
<dbReference type="Gene3D" id="3.90.1200.10">
    <property type="match status" value="1"/>
</dbReference>
<evidence type="ECO:0000313" key="2">
    <source>
        <dbReference type="EMBL" id="CAG8179023.1"/>
    </source>
</evidence>
<feature type="domain" description="Aminoglycoside phosphotransferase" evidence="1">
    <location>
        <begin position="102"/>
        <end position="293"/>
    </location>
</feature>
<evidence type="ECO:0000259" key="1">
    <source>
        <dbReference type="Pfam" id="PF01636"/>
    </source>
</evidence>
<dbReference type="InterPro" id="IPR011009">
    <property type="entry name" value="Kinase-like_dom_sf"/>
</dbReference>
<dbReference type="AlphaFoldDB" id="A0A9W4HZT3"/>
<dbReference type="InterPro" id="IPR051678">
    <property type="entry name" value="AGP_Transferase"/>
</dbReference>
<comment type="caution">
    <text evidence="2">The sequence shown here is derived from an EMBL/GenBank/DDBJ whole genome shotgun (WGS) entry which is preliminary data.</text>
</comment>
<protein>
    <recommendedName>
        <fullName evidence="1">Aminoglycoside phosphotransferase domain-containing protein</fullName>
    </recommendedName>
</protein>
<dbReference type="InterPro" id="IPR002575">
    <property type="entry name" value="Aminoglycoside_PTrfase"/>
</dbReference>
<dbReference type="Pfam" id="PF01636">
    <property type="entry name" value="APH"/>
    <property type="match status" value="1"/>
</dbReference>
<dbReference type="EMBL" id="CAJVOS010000038">
    <property type="protein sequence ID" value="CAG8179023.1"/>
    <property type="molecule type" value="Genomic_DNA"/>
</dbReference>
<accession>A0A9W4HZT3</accession>
<keyword evidence="3" id="KW-1185">Reference proteome</keyword>
<name>A0A9W4HZT3_PENOL</name>
<reference evidence="2" key="1">
    <citation type="submission" date="2021-07" db="EMBL/GenBank/DDBJ databases">
        <authorList>
            <person name="Branca A.L. A."/>
        </authorList>
    </citation>
    <scope>NUCLEOTIDE SEQUENCE</scope>
</reference>
<dbReference type="Proteomes" id="UP001153618">
    <property type="component" value="Unassembled WGS sequence"/>
</dbReference>
<dbReference type="OrthoDB" id="2906425at2759"/>
<gene>
    <name evidence="2" type="ORF">POLS_LOCUS6889</name>
</gene>
<proteinExistence type="predicted"/>
<dbReference type="PANTHER" id="PTHR21310">
    <property type="entry name" value="AMINOGLYCOSIDE PHOSPHOTRANSFERASE-RELATED-RELATED"/>
    <property type="match status" value="1"/>
</dbReference>
<organism evidence="2 3">
    <name type="scientific">Penicillium olsonii</name>
    <dbReference type="NCBI Taxonomy" id="99116"/>
    <lineage>
        <taxon>Eukaryota</taxon>
        <taxon>Fungi</taxon>
        <taxon>Dikarya</taxon>
        <taxon>Ascomycota</taxon>
        <taxon>Pezizomycotina</taxon>
        <taxon>Eurotiomycetes</taxon>
        <taxon>Eurotiomycetidae</taxon>
        <taxon>Eurotiales</taxon>
        <taxon>Aspergillaceae</taxon>
        <taxon>Penicillium</taxon>
    </lineage>
</organism>
<evidence type="ECO:0000313" key="3">
    <source>
        <dbReference type="Proteomes" id="UP001153618"/>
    </source>
</evidence>
<dbReference type="PANTHER" id="PTHR21310:SF15">
    <property type="entry name" value="AMINOGLYCOSIDE PHOSPHOTRANSFERASE DOMAIN-CONTAINING PROTEIN"/>
    <property type="match status" value="1"/>
</dbReference>
<sequence length="294" mass="33068">MIPTSYDRLYGWANPKEEQKAPSPPAREPLDWLRQITDPITTATIMYPLSAQASELLNQPLAADDMSRTSTLASTLKDLCLKSDIIFELSIRKGAVLKFSQDLVIKTFPISRGFAEYHNLQYLAEKTPDLPIPKPHGLIILDSIGFMLMSYVPGTTLQKAWPSLSPDGKLSIQKQLEEILSRIREIRQDDGIELGDVQGEGVKDDRIMDMFSRKGITTARDFDKLQFSAKHCASPFYVKLIRSFLEEDCKTLRGSVFTHGDLKKSNIVAQEDPENAGHFVITGIIDWEDSGFYP</sequence>
<dbReference type="SUPFAM" id="SSF56112">
    <property type="entry name" value="Protein kinase-like (PK-like)"/>
    <property type="match status" value="1"/>
</dbReference>